<gene>
    <name evidence="1" type="ORF">GCM10007989_14350</name>
</gene>
<organism evidence="1 2">
    <name type="scientific">Devosia pacifica</name>
    <dbReference type="NCBI Taxonomy" id="1335967"/>
    <lineage>
        <taxon>Bacteria</taxon>
        <taxon>Pseudomonadati</taxon>
        <taxon>Pseudomonadota</taxon>
        <taxon>Alphaproteobacteria</taxon>
        <taxon>Hyphomicrobiales</taxon>
        <taxon>Devosiaceae</taxon>
        <taxon>Devosia</taxon>
    </lineage>
</organism>
<protein>
    <submittedName>
        <fullName evidence="1">Uncharacterized protein</fullName>
    </submittedName>
</protein>
<reference evidence="1" key="1">
    <citation type="journal article" date="2014" name="Int. J. Syst. Evol. Microbiol.">
        <title>Complete genome sequence of Corynebacterium casei LMG S-19264T (=DSM 44701T), isolated from a smear-ripened cheese.</title>
        <authorList>
            <consortium name="US DOE Joint Genome Institute (JGI-PGF)"/>
            <person name="Walter F."/>
            <person name="Albersmeier A."/>
            <person name="Kalinowski J."/>
            <person name="Ruckert C."/>
        </authorList>
    </citation>
    <scope>NUCLEOTIDE SEQUENCE</scope>
    <source>
        <strain evidence="1">KCTC 32437</strain>
    </source>
</reference>
<accession>A0A918VSE4</accession>
<dbReference type="Proteomes" id="UP000646579">
    <property type="component" value="Unassembled WGS sequence"/>
</dbReference>
<comment type="caution">
    <text evidence="1">The sequence shown here is derived from an EMBL/GenBank/DDBJ whole genome shotgun (WGS) entry which is preliminary data.</text>
</comment>
<sequence length="312" mass="35957">MRIEKKRIHNLQQYLADLPAGEPYRVIARITPDREHLLSRAGFPALSDNGTTVLPAIIGPVSRYNAEGAWRILRDQPKESRYIRTVRWRWTQWAGRDQTKEMEEERDIFRDCYPRELAAPPSIELSVAERDGDRFVTSPAVDNNAASEAHGKHVVNLMLELFGSCETHTADLARIADAPVKRVNWHMLPPGEYPWARLEEHLKAALRRRSDADFRILMDRQETIKSYGPDEIYVGSGGFSDYVAYRFKTLGIVVMESIQRDNALYVFGEDWERVSQLTKAEVLSNRFHRDRLIHAKGWRSRLYDVLRPAAAA</sequence>
<dbReference type="AlphaFoldDB" id="A0A918VSE4"/>
<name>A0A918VSE4_9HYPH</name>
<keyword evidence="2" id="KW-1185">Reference proteome</keyword>
<evidence type="ECO:0000313" key="2">
    <source>
        <dbReference type="Proteomes" id="UP000646579"/>
    </source>
</evidence>
<dbReference type="EMBL" id="BMZE01000002">
    <property type="protein sequence ID" value="GHA20424.1"/>
    <property type="molecule type" value="Genomic_DNA"/>
</dbReference>
<dbReference type="RefSeq" id="WP_189424793.1">
    <property type="nucleotide sequence ID" value="NZ_BMZE01000002.1"/>
</dbReference>
<reference evidence="1" key="2">
    <citation type="submission" date="2020-09" db="EMBL/GenBank/DDBJ databases">
        <authorList>
            <person name="Sun Q."/>
            <person name="Kim S."/>
        </authorList>
    </citation>
    <scope>NUCLEOTIDE SEQUENCE</scope>
    <source>
        <strain evidence="1">KCTC 32437</strain>
    </source>
</reference>
<proteinExistence type="predicted"/>
<evidence type="ECO:0000313" key="1">
    <source>
        <dbReference type="EMBL" id="GHA20424.1"/>
    </source>
</evidence>